<sequence>MRSIAIFSDVHGNMPALEAVLKDIEAKGISELYCLGDLVDFAPWSNEVINKIRELNIPCLMGNHDERIAFDYPVVPLSKHDALETEARLIAINHTKAILSESNKAFLSKLPEQLEVALDIGAQKKNLLLVHGSVKNNDEYIYENHSSADLQKMMADVNAEILVMGHTHLPYIRSLGSQLVINCGSVGRSRALDRKATYLILNIQESNIEAEIVSLSYDLQKTISSIRESEIPDFYADFLSVIQ</sequence>
<reference evidence="3 4" key="1">
    <citation type="submission" date="2023-02" db="EMBL/GenBank/DDBJ databases">
        <title>Genome sequence of Mucilaginibacter jinjuensis strain KACC 16571.</title>
        <authorList>
            <person name="Kim S."/>
            <person name="Heo J."/>
            <person name="Kwon S.-W."/>
        </authorList>
    </citation>
    <scope>NUCLEOTIDE SEQUENCE [LARGE SCALE GENOMIC DNA]</scope>
    <source>
        <strain evidence="3 4">KACC 16571</strain>
    </source>
</reference>
<dbReference type="CDD" id="cd00838">
    <property type="entry name" value="MPP_superfamily"/>
    <property type="match status" value="1"/>
</dbReference>
<evidence type="ECO:0000313" key="3">
    <source>
        <dbReference type="EMBL" id="WCT10704.1"/>
    </source>
</evidence>
<dbReference type="PIRSF" id="PIRSF000883">
    <property type="entry name" value="Pesterase_MJ0912"/>
    <property type="match status" value="1"/>
</dbReference>
<proteinExistence type="inferred from homology"/>
<evidence type="ECO:0000313" key="4">
    <source>
        <dbReference type="Proteomes" id="UP001216139"/>
    </source>
</evidence>
<evidence type="ECO:0000259" key="2">
    <source>
        <dbReference type="Pfam" id="PF12850"/>
    </source>
</evidence>
<feature type="domain" description="Calcineurin-like phosphoesterase" evidence="2">
    <location>
        <begin position="4"/>
        <end position="205"/>
    </location>
</feature>
<dbReference type="InterPro" id="IPR050126">
    <property type="entry name" value="Ap4A_hydrolase"/>
</dbReference>
<dbReference type="RefSeq" id="WP_273628896.1">
    <property type="nucleotide sequence ID" value="NZ_CP117167.1"/>
</dbReference>
<dbReference type="PANTHER" id="PTHR42850:SF2">
    <property type="entry name" value="BLL5683 PROTEIN"/>
    <property type="match status" value="1"/>
</dbReference>
<protein>
    <submittedName>
        <fullName evidence="3">Metallophosphoesterase family protein</fullName>
    </submittedName>
</protein>
<dbReference type="SUPFAM" id="SSF56300">
    <property type="entry name" value="Metallo-dependent phosphatases"/>
    <property type="match status" value="1"/>
</dbReference>
<evidence type="ECO:0000256" key="1">
    <source>
        <dbReference type="ARBA" id="ARBA00008950"/>
    </source>
</evidence>
<dbReference type="Pfam" id="PF12850">
    <property type="entry name" value="Metallophos_2"/>
    <property type="match status" value="1"/>
</dbReference>
<dbReference type="Proteomes" id="UP001216139">
    <property type="component" value="Chromosome"/>
</dbReference>
<accession>A0ABY7T331</accession>
<keyword evidence="4" id="KW-1185">Reference proteome</keyword>
<dbReference type="InterPro" id="IPR024654">
    <property type="entry name" value="Calcineurin-like_PHP_lpxH"/>
</dbReference>
<organism evidence="3 4">
    <name type="scientific">Mucilaginibacter jinjuensis</name>
    <dbReference type="NCBI Taxonomy" id="1176721"/>
    <lineage>
        <taxon>Bacteria</taxon>
        <taxon>Pseudomonadati</taxon>
        <taxon>Bacteroidota</taxon>
        <taxon>Sphingobacteriia</taxon>
        <taxon>Sphingobacteriales</taxon>
        <taxon>Sphingobacteriaceae</taxon>
        <taxon>Mucilaginibacter</taxon>
    </lineage>
</organism>
<dbReference type="Gene3D" id="3.60.21.10">
    <property type="match status" value="1"/>
</dbReference>
<dbReference type="InterPro" id="IPR029052">
    <property type="entry name" value="Metallo-depent_PP-like"/>
</dbReference>
<dbReference type="EMBL" id="CP117167">
    <property type="protein sequence ID" value="WCT10704.1"/>
    <property type="molecule type" value="Genomic_DNA"/>
</dbReference>
<name>A0ABY7T331_9SPHI</name>
<comment type="similarity">
    <text evidence="1">Belongs to the metallophosphoesterase superfamily. YfcE family.</text>
</comment>
<gene>
    <name evidence="3" type="ORF">PQO05_18365</name>
</gene>
<dbReference type="InterPro" id="IPR011152">
    <property type="entry name" value="Pesterase_MJ0912"/>
</dbReference>
<dbReference type="PANTHER" id="PTHR42850">
    <property type="entry name" value="METALLOPHOSPHOESTERASE"/>
    <property type="match status" value="1"/>
</dbReference>